<protein>
    <submittedName>
        <fullName evidence="3">Uncharacterized protein</fullName>
    </submittedName>
</protein>
<dbReference type="AlphaFoldDB" id="A0A2T7NRP2"/>
<feature type="region of interest" description="Disordered" evidence="1">
    <location>
        <begin position="199"/>
        <end position="277"/>
    </location>
</feature>
<reference evidence="3 4" key="1">
    <citation type="submission" date="2018-04" db="EMBL/GenBank/DDBJ databases">
        <title>The genome of golden apple snail Pomacea canaliculata provides insight into stress tolerance and invasive adaptation.</title>
        <authorList>
            <person name="Liu C."/>
            <person name="Liu B."/>
            <person name="Ren Y."/>
            <person name="Zhang Y."/>
            <person name="Wang H."/>
            <person name="Li S."/>
            <person name="Jiang F."/>
            <person name="Yin L."/>
            <person name="Zhang G."/>
            <person name="Qian W."/>
            <person name="Fan W."/>
        </authorList>
    </citation>
    <scope>NUCLEOTIDE SEQUENCE [LARGE SCALE GENOMIC DNA]</scope>
    <source>
        <strain evidence="3">SZHN2017</strain>
        <tissue evidence="3">Muscle</tissue>
    </source>
</reference>
<evidence type="ECO:0000256" key="2">
    <source>
        <dbReference type="SAM" id="Phobius"/>
    </source>
</evidence>
<evidence type="ECO:0000313" key="3">
    <source>
        <dbReference type="EMBL" id="PVD23844.1"/>
    </source>
</evidence>
<organism evidence="3 4">
    <name type="scientific">Pomacea canaliculata</name>
    <name type="common">Golden apple snail</name>
    <dbReference type="NCBI Taxonomy" id="400727"/>
    <lineage>
        <taxon>Eukaryota</taxon>
        <taxon>Metazoa</taxon>
        <taxon>Spiralia</taxon>
        <taxon>Lophotrochozoa</taxon>
        <taxon>Mollusca</taxon>
        <taxon>Gastropoda</taxon>
        <taxon>Caenogastropoda</taxon>
        <taxon>Architaenioglossa</taxon>
        <taxon>Ampullarioidea</taxon>
        <taxon>Ampullariidae</taxon>
        <taxon>Pomacea</taxon>
    </lineage>
</organism>
<feature type="transmembrane region" description="Helical" evidence="2">
    <location>
        <begin position="133"/>
        <end position="153"/>
    </location>
</feature>
<gene>
    <name evidence="3" type="ORF">C0Q70_17118</name>
</gene>
<dbReference type="EMBL" id="PZQS01000010">
    <property type="protein sequence ID" value="PVD23844.1"/>
    <property type="molecule type" value="Genomic_DNA"/>
</dbReference>
<keyword evidence="2" id="KW-0472">Membrane</keyword>
<sequence length="483" mass="53082">MRTEPPEDVQAHFLSGSSDNVTVTITWRDVAEVHAVLWCLRPGITSLTCEEEVWWRKVESSRSQFVIGPMSRHSVGHLMYGVASQKSRDHVTVVSGFRWRTCVQERDRDGRVTRVFSCEGNPTAGADDQLTTWVTGSVLFFVFVVAVFTLLCCRAVRERMRKFQQHGFCRPTDPPCLAPRHPGGTHHSHAMRFQDNIRRPPATIPQSHVSGTSQDSLRPTDNPLEGCNGSVSSELQPLTKLPSPAERSRPPSYIQVSIPDDSLDSSEDEETPLNPEALRPLRYPVLETKSWACDVISESTDSCSSVGCSDNSKCNHSKCRSPSASSELQPLTELLLPTRLRGSGSGPMSSTQVSVGDNCEDNREEETVSTSSGDLQYLRYHVTGTKMAASDSNSEGGCSGPLDNHVLTSSSSDGSFVNREDIADDQPTLLVTRYGHVTQTTAHKVDRPPGFAEEALSPTTVVFRDQSCQLSVTWQSSSQGLIR</sequence>
<feature type="compositionally biased region" description="Acidic residues" evidence="1">
    <location>
        <begin position="261"/>
        <end position="271"/>
    </location>
</feature>
<accession>A0A2T7NRP2</accession>
<keyword evidence="2" id="KW-0812">Transmembrane</keyword>
<proteinExistence type="predicted"/>
<keyword evidence="4" id="KW-1185">Reference proteome</keyword>
<dbReference type="Proteomes" id="UP000245119">
    <property type="component" value="Linkage Group LG10"/>
</dbReference>
<feature type="compositionally biased region" description="Polar residues" evidence="1">
    <location>
        <begin position="204"/>
        <end position="219"/>
    </location>
</feature>
<name>A0A2T7NRP2_POMCA</name>
<evidence type="ECO:0000313" key="4">
    <source>
        <dbReference type="Proteomes" id="UP000245119"/>
    </source>
</evidence>
<feature type="compositionally biased region" description="Polar residues" evidence="1">
    <location>
        <begin position="346"/>
        <end position="355"/>
    </location>
</feature>
<comment type="caution">
    <text evidence="3">The sequence shown here is derived from an EMBL/GenBank/DDBJ whole genome shotgun (WGS) entry which is preliminary data.</text>
</comment>
<evidence type="ECO:0000256" key="1">
    <source>
        <dbReference type="SAM" id="MobiDB-lite"/>
    </source>
</evidence>
<feature type="region of interest" description="Disordered" evidence="1">
    <location>
        <begin position="338"/>
        <end position="359"/>
    </location>
</feature>
<keyword evidence="2" id="KW-1133">Transmembrane helix</keyword>